<name>A0A7J8Y2N4_GOSAI</name>
<gene>
    <name evidence="2" type="ORF">Goari_003926</name>
</gene>
<dbReference type="Proteomes" id="UP000593577">
    <property type="component" value="Unassembled WGS sequence"/>
</dbReference>
<reference evidence="2 3" key="1">
    <citation type="journal article" date="2019" name="Genome Biol. Evol.">
        <title>Insights into the evolution of the New World diploid cottons (Gossypium, subgenus Houzingenia) based on genome sequencing.</title>
        <authorList>
            <person name="Grover C.E."/>
            <person name="Arick M.A. 2nd"/>
            <person name="Thrash A."/>
            <person name="Conover J.L."/>
            <person name="Sanders W.S."/>
            <person name="Peterson D.G."/>
            <person name="Frelichowski J.E."/>
            <person name="Scheffler J.A."/>
            <person name="Scheffler B.E."/>
            <person name="Wendel J.F."/>
        </authorList>
    </citation>
    <scope>NUCLEOTIDE SEQUENCE [LARGE SCALE GENOMIC DNA]</scope>
    <source>
        <strain evidence="2">185</strain>
        <tissue evidence="2">Leaf</tissue>
    </source>
</reference>
<feature type="non-terminal residue" evidence="2">
    <location>
        <position position="26"/>
    </location>
</feature>
<protein>
    <submittedName>
        <fullName evidence="2">Uncharacterized protein</fullName>
    </submittedName>
</protein>
<evidence type="ECO:0000313" key="2">
    <source>
        <dbReference type="EMBL" id="MBA0693560.1"/>
    </source>
</evidence>
<dbReference type="EMBL" id="JABFAA010000010">
    <property type="protein sequence ID" value="MBA0693560.1"/>
    <property type="molecule type" value="Genomic_DNA"/>
</dbReference>
<evidence type="ECO:0000313" key="3">
    <source>
        <dbReference type="Proteomes" id="UP000593577"/>
    </source>
</evidence>
<dbReference type="AlphaFoldDB" id="A0A7J8Y2N4"/>
<feature type="region of interest" description="Disordered" evidence="1">
    <location>
        <begin position="1"/>
        <end position="26"/>
    </location>
</feature>
<evidence type="ECO:0000256" key="1">
    <source>
        <dbReference type="SAM" id="MobiDB-lite"/>
    </source>
</evidence>
<accession>A0A7J8Y2N4</accession>
<sequence length="26" mass="2845">MEIRGQGAVLLTGTDENLTPREIETT</sequence>
<comment type="caution">
    <text evidence="2">The sequence shown here is derived from an EMBL/GenBank/DDBJ whole genome shotgun (WGS) entry which is preliminary data.</text>
</comment>
<keyword evidence="3" id="KW-1185">Reference proteome</keyword>
<proteinExistence type="predicted"/>
<organism evidence="2 3">
    <name type="scientific">Gossypium aridum</name>
    <name type="common">American cotton</name>
    <name type="synonym">Erioxylum aridum</name>
    <dbReference type="NCBI Taxonomy" id="34290"/>
    <lineage>
        <taxon>Eukaryota</taxon>
        <taxon>Viridiplantae</taxon>
        <taxon>Streptophyta</taxon>
        <taxon>Embryophyta</taxon>
        <taxon>Tracheophyta</taxon>
        <taxon>Spermatophyta</taxon>
        <taxon>Magnoliopsida</taxon>
        <taxon>eudicotyledons</taxon>
        <taxon>Gunneridae</taxon>
        <taxon>Pentapetalae</taxon>
        <taxon>rosids</taxon>
        <taxon>malvids</taxon>
        <taxon>Malvales</taxon>
        <taxon>Malvaceae</taxon>
        <taxon>Malvoideae</taxon>
        <taxon>Gossypium</taxon>
    </lineage>
</organism>